<dbReference type="Gene3D" id="3.20.20.60">
    <property type="entry name" value="Phosphoenolpyruvate-binding domains"/>
    <property type="match status" value="1"/>
</dbReference>
<dbReference type="InterPro" id="IPR015813">
    <property type="entry name" value="Pyrv/PenolPyrv_kinase-like_dom"/>
</dbReference>
<feature type="region of interest" description="Disordered" evidence="4">
    <location>
        <begin position="257"/>
        <end position="276"/>
    </location>
</feature>
<dbReference type="GO" id="GO:0046872">
    <property type="term" value="F:metal ion binding"/>
    <property type="evidence" value="ECO:0007669"/>
    <property type="project" value="UniProtKB-KW"/>
</dbReference>
<comment type="caution">
    <text evidence="6">The sequence shown here is derived from an EMBL/GenBank/DDBJ whole genome shotgun (WGS) entry which is preliminary data.</text>
</comment>
<evidence type="ECO:0000256" key="1">
    <source>
        <dbReference type="ARBA" id="ARBA00005568"/>
    </source>
</evidence>
<dbReference type="SUPFAM" id="SSF51621">
    <property type="entry name" value="Phosphoenolpyruvate/pyruvate domain"/>
    <property type="match status" value="1"/>
</dbReference>
<evidence type="ECO:0000256" key="4">
    <source>
        <dbReference type="SAM" id="MobiDB-lite"/>
    </source>
</evidence>
<evidence type="ECO:0000256" key="2">
    <source>
        <dbReference type="ARBA" id="ARBA00022723"/>
    </source>
</evidence>
<dbReference type="PANTHER" id="PTHR30502">
    <property type="entry name" value="2-KETO-3-DEOXY-L-RHAMNONATE ALDOLASE"/>
    <property type="match status" value="1"/>
</dbReference>
<dbReference type="InterPro" id="IPR005000">
    <property type="entry name" value="Aldolase/citrate-lyase_domain"/>
</dbReference>
<evidence type="ECO:0000256" key="3">
    <source>
        <dbReference type="ARBA" id="ARBA00023239"/>
    </source>
</evidence>
<feature type="domain" description="HpcH/HpaI aldolase/citrate lyase" evidence="5">
    <location>
        <begin position="28"/>
        <end position="250"/>
    </location>
</feature>
<accession>A0A939QE82</accession>
<comment type="similarity">
    <text evidence="1">Belongs to the HpcH/HpaI aldolase family.</text>
</comment>
<keyword evidence="3" id="KW-0456">Lyase</keyword>
<keyword evidence="7" id="KW-1185">Reference proteome</keyword>
<keyword evidence="2" id="KW-0479">Metal-binding</keyword>
<dbReference type="AlphaFoldDB" id="A0A939QE82"/>
<dbReference type="PANTHER" id="PTHR30502:SF0">
    <property type="entry name" value="PHOSPHOENOLPYRUVATE CARBOXYLASE FAMILY PROTEIN"/>
    <property type="match status" value="1"/>
</dbReference>
<reference evidence="6" key="1">
    <citation type="submission" date="2021-03" db="EMBL/GenBank/DDBJ databases">
        <title>Leucobacter chromiisoli sp. nov., isolated from chromium-containing soil of chemical plant.</title>
        <authorList>
            <person name="Xu Z."/>
        </authorList>
    </citation>
    <scope>NUCLEOTIDE SEQUENCE</scope>
    <source>
        <strain evidence="6">K 70/01</strain>
    </source>
</reference>
<dbReference type="GO" id="GO:0016832">
    <property type="term" value="F:aldehyde-lyase activity"/>
    <property type="evidence" value="ECO:0007669"/>
    <property type="project" value="TreeGrafter"/>
</dbReference>
<name>A0A939QE82_9MICO</name>
<evidence type="ECO:0000259" key="5">
    <source>
        <dbReference type="Pfam" id="PF03328"/>
    </source>
</evidence>
<sequence>MARVSASGPLDAGRALRARIHAGEATVGTFLGLGSVTAAEVCAAAGLDWVLVDLEHGGGDEEQVGAITAATGAYGVAALVRVEQSERIRIGRVLDAGAAGVMIPRITSATEAAEARTHQLYPPMGDRGVASYNRAARWTLDTGALDRADAQVIGIVQIETRAAVDDIEAIAATDGADVLFVGPQDLSSALGVPRQFDAPVYQEVLDRVVSACTAHGTCAGILVNDRAAAEAALARGFRFIAIGSDATLLAQSVRAATPHRPPFPTTPRESEIPPCT</sequence>
<dbReference type="Proteomes" id="UP000668403">
    <property type="component" value="Unassembled WGS sequence"/>
</dbReference>
<dbReference type="InterPro" id="IPR050251">
    <property type="entry name" value="HpcH-HpaI_aldolase"/>
</dbReference>
<dbReference type="Pfam" id="PF03328">
    <property type="entry name" value="HpcH_HpaI"/>
    <property type="match status" value="1"/>
</dbReference>
<evidence type="ECO:0000313" key="6">
    <source>
        <dbReference type="EMBL" id="MBO2989538.1"/>
    </source>
</evidence>
<dbReference type="InterPro" id="IPR040442">
    <property type="entry name" value="Pyrv_kinase-like_dom_sf"/>
</dbReference>
<organism evidence="6 7">
    <name type="scientific">Leucobacter tardus</name>
    <dbReference type="NCBI Taxonomy" id="501483"/>
    <lineage>
        <taxon>Bacteria</taxon>
        <taxon>Bacillati</taxon>
        <taxon>Actinomycetota</taxon>
        <taxon>Actinomycetes</taxon>
        <taxon>Micrococcales</taxon>
        <taxon>Microbacteriaceae</taxon>
        <taxon>Leucobacter</taxon>
    </lineage>
</organism>
<proteinExistence type="inferred from homology"/>
<dbReference type="EMBL" id="JAGFBF010000004">
    <property type="protein sequence ID" value="MBO2989538.1"/>
    <property type="molecule type" value="Genomic_DNA"/>
</dbReference>
<protein>
    <submittedName>
        <fullName evidence="6">2,4-dihydroxyhept-2-ene-1,7-dioic acid aldolase</fullName>
    </submittedName>
</protein>
<dbReference type="GO" id="GO:0005737">
    <property type="term" value="C:cytoplasm"/>
    <property type="evidence" value="ECO:0007669"/>
    <property type="project" value="TreeGrafter"/>
</dbReference>
<gene>
    <name evidence="6" type="ORF">J4H85_05965</name>
</gene>
<evidence type="ECO:0000313" key="7">
    <source>
        <dbReference type="Proteomes" id="UP000668403"/>
    </source>
</evidence>